<sequence>MSLKNKLKRMKAHLSDKDTEQENNNQKTDDSPNNSEAIPYMSMWEENHVRPYWVDQEYCLIREVRYPLTFKQGRYELGECKRAVQAWENSSFNHPLSTKGHSIDDLFFFDTETTGLRGVGSTIFMLGYAQFTHDEVIVKQHILTHPGYEVPLYMSFLENVDYSTLVTYNGKSFDWPQVKSRHTLIRDHVPKLPETGHFDLYHASRRLWKHKMESVKLTEVEKHILKFERKDDLPGYLAPAIYFDFVERKHPEGIIKVLDHNEKDILSLISLYTHVTFQLLGQDSEQTSDEKVEAGKWYKAAGNHTASGSLLEQAYSDDLHNHSAAHSLAFFLKRRGDIQRSANLWLKVCENGSAREKREAAIELAKYYEHQDKNTAAAIQYTQKAREALLEDENLKPSARKNEMAKIHHRLQRLNRK</sequence>
<evidence type="ECO:0000256" key="1">
    <source>
        <dbReference type="SAM" id="MobiDB-lite"/>
    </source>
</evidence>
<evidence type="ECO:0000313" key="3">
    <source>
        <dbReference type="EMBL" id="KIL48020.1"/>
    </source>
</evidence>
<feature type="compositionally biased region" description="Polar residues" evidence="1">
    <location>
        <begin position="22"/>
        <end position="36"/>
    </location>
</feature>
<dbReference type="GO" id="GO:0003676">
    <property type="term" value="F:nucleic acid binding"/>
    <property type="evidence" value="ECO:0007669"/>
    <property type="project" value="InterPro"/>
</dbReference>
<dbReference type="Gene3D" id="1.25.40.10">
    <property type="entry name" value="Tetratricopeptide repeat domain"/>
    <property type="match status" value="1"/>
</dbReference>
<dbReference type="SUPFAM" id="SSF53098">
    <property type="entry name" value="Ribonuclease H-like"/>
    <property type="match status" value="1"/>
</dbReference>
<dbReference type="Pfam" id="PF13482">
    <property type="entry name" value="RNase_H_2"/>
    <property type="match status" value="1"/>
</dbReference>
<dbReference type="SUPFAM" id="SSF48452">
    <property type="entry name" value="TPR-like"/>
    <property type="match status" value="1"/>
</dbReference>
<keyword evidence="3" id="KW-0808">Transferase</keyword>
<gene>
    <name evidence="3" type="ORF">KR50_21870</name>
</gene>
<dbReference type="PANTHER" id="PTHR38462">
    <property type="entry name" value="EXONUCLEASE-LIKE PROTEIN"/>
    <property type="match status" value="1"/>
</dbReference>
<dbReference type="EMBL" id="JXRR01000014">
    <property type="protein sequence ID" value="KIL48020.1"/>
    <property type="molecule type" value="Genomic_DNA"/>
</dbReference>
<dbReference type="Gene3D" id="3.30.420.10">
    <property type="entry name" value="Ribonuclease H-like superfamily/Ribonuclease H"/>
    <property type="match status" value="1"/>
</dbReference>
<dbReference type="InterPro" id="IPR012337">
    <property type="entry name" value="RNaseH-like_sf"/>
</dbReference>
<dbReference type="Proteomes" id="UP000031972">
    <property type="component" value="Unassembled WGS sequence"/>
</dbReference>
<dbReference type="GO" id="GO:0003887">
    <property type="term" value="F:DNA-directed DNA polymerase activity"/>
    <property type="evidence" value="ECO:0007669"/>
    <property type="project" value="UniProtKB-EC"/>
</dbReference>
<dbReference type="InterPro" id="IPR036397">
    <property type="entry name" value="RNaseH_sf"/>
</dbReference>
<dbReference type="PATRIC" id="fig|220754.4.peg.2204"/>
<organism evidence="3 4">
    <name type="scientific">Jeotgalibacillus campisalis</name>
    <dbReference type="NCBI Taxonomy" id="220754"/>
    <lineage>
        <taxon>Bacteria</taxon>
        <taxon>Bacillati</taxon>
        <taxon>Bacillota</taxon>
        <taxon>Bacilli</taxon>
        <taxon>Bacillales</taxon>
        <taxon>Caryophanaceae</taxon>
        <taxon>Jeotgalibacillus</taxon>
    </lineage>
</organism>
<dbReference type="InterPro" id="IPR038720">
    <property type="entry name" value="YprB_RNase_H-like_dom"/>
</dbReference>
<keyword evidence="4" id="KW-1185">Reference proteome</keyword>
<evidence type="ECO:0000313" key="4">
    <source>
        <dbReference type="Proteomes" id="UP000031972"/>
    </source>
</evidence>
<dbReference type="InterPro" id="IPR011990">
    <property type="entry name" value="TPR-like_helical_dom_sf"/>
</dbReference>
<feature type="region of interest" description="Disordered" evidence="1">
    <location>
        <begin position="1"/>
        <end position="37"/>
    </location>
</feature>
<evidence type="ECO:0000259" key="2">
    <source>
        <dbReference type="Pfam" id="PF13482"/>
    </source>
</evidence>
<feature type="domain" description="YprB ribonuclease H-like" evidence="2">
    <location>
        <begin position="108"/>
        <end position="275"/>
    </location>
</feature>
<proteinExistence type="predicted"/>
<name>A0A0C2RCN7_9BACL</name>
<dbReference type="AlphaFoldDB" id="A0A0C2RCN7"/>
<protein>
    <submittedName>
        <fullName evidence="3">DNA-dirted DNA polymerase</fullName>
        <ecNumber evidence="3">2.7.7.7</ecNumber>
    </submittedName>
</protein>
<feature type="compositionally biased region" description="Basic residues" evidence="1">
    <location>
        <begin position="1"/>
        <end position="12"/>
    </location>
</feature>
<keyword evidence="3" id="KW-0548">Nucleotidyltransferase</keyword>
<dbReference type="EC" id="2.7.7.7" evidence="3"/>
<comment type="caution">
    <text evidence="3">The sequence shown here is derived from an EMBL/GenBank/DDBJ whole genome shotgun (WGS) entry which is preliminary data.</text>
</comment>
<dbReference type="RefSeq" id="WP_041057956.1">
    <property type="nucleotide sequence ID" value="NZ_JXRR01000014.1"/>
</dbReference>
<dbReference type="OrthoDB" id="9790530at2"/>
<accession>A0A0C2RCN7</accession>
<dbReference type="PANTHER" id="PTHR38462:SF1">
    <property type="entry name" value="YPRB RIBONUCLEASE H-LIKE DOMAIN-CONTAINING PROTEIN"/>
    <property type="match status" value="1"/>
</dbReference>
<reference evidence="3 4" key="1">
    <citation type="submission" date="2015-01" db="EMBL/GenBank/DDBJ databases">
        <title>Jeotgalibacillus campisalis genome sequencing.</title>
        <authorList>
            <person name="Goh K.M."/>
            <person name="Chan K.-G."/>
            <person name="Yaakop A.S."/>
            <person name="Ee R."/>
            <person name="Gan H.M."/>
            <person name="Chan C.S."/>
        </authorList>
    </citation>
    <scope>NUCLEOTIDE SEQUENCE [LARGE SCALE GENOMIC DNA]</scope>
    <source>
        <strain evidence="3 4">SF-57</strain>
    </source>
</reference>